<evidence type="ECO:0000256" key="3">
    <source>
        <dbReference type="RuleBase" id="RU000682"/>
    </source>
</evidence>
<organism evidence="6 7">
    <name type="scientific">Plutella xylostella</name>
    <name type="common">Diamondback moth</name>
    <name type="synonym">Plutella maculipennis</name>
    <dbReference type="NCBI Taxonomy" id="51655"/>
    <lineage>
        <taxon>Eukaryota</taxon>
        <taxon>Metazoa</taxon>
        <taxon>Ecdysozoa</taxon>
        <taxon>Arthropoda</taxon>
        <taxon>Hexapoda</taxon>
        <taxon>Insecta</taxon>
        <taxon>Pterygota</taxon>
        <taxon>Neoptera</taxon>
        <taxon>Endopterygota</taxon>
        <taxon>Lepidoptera</taxon>
        <taxon>Glossata</taxon>
        <taxon>Ditrysia</taxon>
        <taxon>Yponomeutoidea</taxon>
        <taxon>Plutellidae</taxon>
        <taxon>Plutella</taxon>
    </lineage>
</organism>
<evidence type="ECO:0000313" key="6">
    <source>
        <dbReference type="EMBL" id="CAG9121485.1"/>
    </source>
</evidence>
<dbReference type="GO" id="GO:0000977">
    <property type="term" value="F:RNA polymerase II transcription regulatory region sequence-specific DNA binding"/>
    <property type="evidence" value="ECO:0007669"/>
    <property type="project" value="TreeGrafter"/>
</dbReference>
<evidence type="ECO:0000259" key="5">
    <source>
        <dbReference type="PROSITE" id="PS50071"/>
    </source>
</evidence>
<evidence type="ECO:0000256" key="1">
    <source>
        <dbReference type="ARBA" id="ARBA00004123"/>
    </source>
</evidence>
<dbReference type="InterPro" id="IPR001356">
    <property type="entry name" value="HD"/>
</dbReference>
<feature type="domain" description="Homeobox" evidence="5">
    <location>
        <begin position="120"/>
        <end position="152"/>
    </location>
</feature>
<dbReference type="PANTHER" id="PTHR24329:SF337">
    <property type="entry name" value="ARISTALESS RELATED HOMEOBOX"/>
    <property type="match status" value="1"/>
</dbReference>
<dbReference type="Pfam" id="PF00046">
    <property type="entry name" value="Homeodomain"/>
    <property type="match status" value="1"/>
</dbReference>
<dbReference type="CDD" id="cd00086">
    <property type="entry name" value="homeodomain"/>
    <property type="match status" value="1"/>
</dbReference>
<feature type="compositionally biased region" description="Polar residues" evidence="4">
    <location>
        <begin position="1"/>
        <end position="11"/>
    </location>
</feature>
<reference evidence="6" key="1">
    <citation type="submission" date="2020-11" db="EMBL/GenBank/DDBJ databases">
        <authorList>
            <person name="Whiteford S."/>
        </authorList>
    </citation>
    <scope>NUCLEOTIDE SEQUENCE</scope>
</reference>
<keyword evidence="2 3" id="KW-0238">DNA-binding</keyword>
<sequence length="152" mass="16769">MPARQCSSRPINSPLLGHGSPSNEGRVLGLVHHAGLVRVGGPQHKQACAERVVGKFIRVSCLFKDFVVKLVHLGVTTTTNNQSAMGISELSSTSPSPAPHPLPRPESHGSGLDEEDTPRRKQRRYRTTFTSYQLDELEKAFGRTHYPDVFTR</sequence>
<keyword evidence="7" id="KW-1185">Reference proteome</keyword>
<dbReference type="GO" id="GO:0005634">
    <property type="term" value="C:nucleus"/>
    <property type="evidence" value="ECO:0007669"/>
    <property type="project" value="UniProtKB-SubCell"/>
</dbReference>
<keyword evidence="2 3" id="KW-0539">Nucleus</keyword>
<protein>
    <submittedName>
        <fullName evidence="6">(diamondback moth) hypothetical protein</fullName>
    </submittedName>
</protein>
<keyword evidence="2 3" id="KW-0371">Homeobox</keyword>
<evidence type="ECO:0000256" key="4">
    <source>
        <dbReference type="SAM" id="MobiDB-lite"/>
    </source>
</evidence>
<dbReference type="Proteomes" id="UP000653454">
    <property type="component" value="Unassembled WGS sequence"/>
</dbReference>
<comment type="subcellular location">
    <subcellularLocation>
        <location evidence="1 2 3">Nucleus</location>
    </subcellularLocation>
</comment>
<dbReference type="GO" id="GO:0000981">
    <property type="term" value="F:DNA-binding transcription factor activity, RNA polymerase II-specific"/>
    <property type="evidence" value="ECO:0007669"/>
    <property type="project" value="TreeGrafter"/>
</dbReference>
<evidence type="ECO:0000256" key="2">
    <source>
        <dbReference type="PROSITE-ProRule" id="PRU00108"/>
    </source>
</evidence>
<evidence type="ECO:0000313" key="7">
    <source>
        <dbReference type="Proteomes" id="UP000653454"/>
    </source>
</evidence>
<dbReference type="PROSITE" id="PS50071">
    <property type="entry name" value="HOMEOBOX_2"/>
    <property type="match status" value="1"/>
</dbReference>
<comment type="caution">
    <text evidence="6">The sequence shown here is derived from an EMBL/GenBank/DDBJ whole genome shotgun (WGS) entry which is preliminary data.</text>
</comment>
<dbReference type="AlphaFoldDB" id="A0A8S4F154"/>
<gene>
    <name evidence="6" type="ORF">PLXY2_LOCUS7339</name>
</gene>
<feature type="region of interest" description="Disordered" evidence="4">
    <location>
        <begin position="1"/>
        <end position="20"/>
    </location>
</feature>
<dbReference type="InterPro" id="IPR009057">
    <property type="entry name" value="Homeodomain-like_sf"/>
</dbReference>
<dbReference type="InterPro" id="IPR050649">
    <property type="entry name" value="Paired_Homeobox_TFs"/>
</dbReference>
<feature type="region of interest" description="Disordered" evidence="4">
    <location>
        <begin position="82"/>
        <end position="127"/>
    </location>
</feature>
<accession>A0A8S4F154</accession>
<dbReference type="SUPFAM" id="SSF46689">
    <property type="entry name" value="Homeodomain-like"/>
    <property type="match status" value="1"/>
</dbReference>
<dbReference type="PANTHER" id="PTHR24329">
    <property type="entry name" value="HOMEOBOX PROTEIN ARISTALESS"/>
    <property type="match status" value="1"/>
</dbReference>
<dbReference type="EMBL" id="CAJHNJ030000025">
    <property type="protein sequence ID" value="CAG9121485.1"/>
    <property type="molecule type" value="Genomic_DNA"/>
</dbReference>
<name>A0A8S4F154_PLUXY</name>
<dbReference type="Gene3D" id="1.10.10.60">
    <property type="entry name" value="Homeodomain-like"/>
    <property type="match status" value="1"/>
</dbReference>
<proteinExistence type="predicted"/>